<reference evidence="2 3" key="1">
    <citation type="submission" date="2022-05" db="EMBL/GenBank/DDBJ databases">
        <authorList>
            <consortium name="Genoscope - CEA"/>
            <person name="William W."/>
        </authorList>
    </citation>
    <scope>NUCLEOTIDE SEQUENCE [LARGE SCALE GENOMIC DNA]</scope>
</reference>
<evidence type="ECO:0000313" key="3">
    <source>
        <dbReference type="Proteomes" id="UP001159428"/>
    </source>
</evidence>
<sequence length="301" mass="34064">MILKDNHACAQNAFVFRFEIEKVLLFILNATGLFRACRKSFKISFVLLFLTGFCGLFCHFQMTDFSPFLSWHIWTTYIELPLKFLLLCFTFPYWLLWSLLSFSDDGFFTFSLMAYMDAIHRTPVYGSVDLDVEIFFKAEVETQSNAPNLDLYPVRCYSSQSDNPDDTGANFTLISNGVCLADVAYTKCQCPDNAATCVGDPTADVPPRPVLRRRRRSISDSVDEPQIYHVVYGPFTFKQAELNKDEAASEDQEVTSQSFQKVAIVGAVCGVAAVTVICATVYLVIRYRNKRLQNGDLHVVT</sequence>
<feature type="transmembrane region" description="Helical" evidence="1">
    <location>
        <begin position="82"/>
        <end position="102"/>
    </location>
</feature>
<keyword evidence="3" id="KW-1185">Reference proteome</keyword>
<feature type="transmembrane region" description="Helical" evidence="1">
    <location>
        <begin position="262"/>
        <end position="285"/>
    </location>
</feature>
<accession>A0AAU9VZ96</accession>
<organism evidence="2 3">
    <name type="scientific">Pocillopora meandrina</name>
    <dbReference type="NCBI Taxonomy" id="46732"/>
    <lineage>
        <taxon>Eukaryota</taxon>
        <taxon>Metazoa</taxon>
        <taxon>Cnidaria</taxon>
        <taxon>Anthozoa</taxon>
        <taxon>Hexacorallia</taxon>
        <taxon>Scleractinia</taxon>
        <taxon>Astrocoeniina</taxon>
        <taxon>Pocilloporidae</taxon>
        <taxon>Pocillopora</taxon>
    </lineage>
</organism>
<dbReference type="EMBL" id="CALNXJ010000007">
    <property type="protein sequence ID" value="CAH3043368.1"/>
    <property type="molecule type" value="Genomic_DNA"/>
</dbReference>
<keyword evidence="1" id="KW-0472">Membrane</keyword>
<keyword evidence="1" id="KW-0812">Transmembrane</keyword>
<protein>
    <submittedName>
        <fullName evidence="2">Uncharacterized protein</fullName>
    </submittedName>
</protein>
<dbReference type="InterPro" id="IPR042235">
    <property type="entry name" value="ZP-C_dom"/>
</dbReference>
<name>A0AAU9VZ96_9CNID</name>
<dbReference type="AlphaFoldDB" id="A0AAU9VZ96"/>
<gene>
    <name evidence="2" type="ORF">PMEA_00031515</name>
</gene>
<proteinExistence type="predicted"/>
<evidence type="ECO:0000313" key="2">
    <source>
        <dbReference type="EMBL" id="CAH3043368.1"/>
    </source>
</evidence>
<dbReference type="Proteomes" id="UP001159428">
    <property type="component" value="Unassembled WGS sequence"/>
</dbReference>
<feature type="transmembrane region" description="Helical" evidence="1">
    <location>
        <begin position="43"/>
        <end position="62"/>
    </location>
</feature>
<dbReference type="Gene3D" id="2.60.40.4100">
    <property type="entry name" value="Zona pellucida, ZP-C domain"/>
    <property type="match status" value="1"/>
</dbReference>
<evidence type="ECO:0000256" key="1">
    <source>
        <dbReference type="SAM" id="Phobius"/>
    </source>
</evidence>
<comment type="caution">
    <text evidence="2">The sequence shown here is derived from an EMBL/GenBank/DDBJ whole genome shotgun (WGS) entry which is preliminary data.</text>
</comment>
<keyword evidence="1" id="KW-1133">Transmembrane helix</keyword>